<keyword evidence="2" id="KW-1185">Reference proteome</keyword>
<evidence type="ECO:0000313" key="2">
    <source>
        <dbReference type="Proteomes" id="UP001558850"/>
    </source>
</evidence>
<reference evidence="1" key="1">
    <citation type="submission" date="2024-07" db="EMBL/GenBank/DDBJ databases">
        <title>A survey of Mimosa microsymbionts across Brazilian biomes reveals a high diversity of Paraburkholderia nodulating endemic species, but also that Cupriavidus is common as a symbiont of widespread species.</title>
        <authorList>
            <person name="Rouws L."/>
            <person name="Barauna A."/>
            <person name="Beukes C."/>
            <person name="Rouws J.R.C."/>
            <person name="De Faria S.M."/>
            <person name="Gross E."/>
            <person name="Bueno Dos Reis Junior F."/>
            <person name="Simon M.F."/>
            <person name="Maluk M."/>
            <person name="Odee D.W."/>
            <person name="Kenicer G."/>
            <person name="Young J.P.W."/>
            <person name="Reis V.M."/>
            <person name="Zilli J."/>
            <person name="James E.K."/>
        </authorList>
    </citation>
    <scope>NUCLEOTIDE SEQUENCE</scope>
    <source>
        <strain evidence="1">EG181B</strain>
    </source>
</reference>
<proteinExistence type="predicted"/>
<dbReference type="EMBL" id="JBFRCH010000011">
    <property type="protein sequence ID" value="MEX3934183.1"/>
    <property type="molecule type" value="Genomic_DNA"/>
</dbReference>
<dbReference type="Proteomes" id="UP001558850">
    <property type="component" value="Unassembled WGS sequence"/>
</dbReference>
<organism evidence="1 2">
    <name type="scientific">Paraburkholderia phymatum</name>
    <dbReference type="NCBI Taxonomy" id="148447"/>
    <lineage>
        <taxon>Bacteria</taxon>
        <taxon>Pseudomonadati</taxon>
        <taxon>Pseudomonadota</taxon>
        <taxon>Betaproteobacteria</taxon>
        <taxon>Burkholderiales</taxon>
        <taxon>Burkholderiaceae</taxon>
        <taxon>Paraburkholderia</taxon>
    </lineage>
</organism>
<accession>A0ACC6U3D3</accession>
<evidence type="ECO:0000313" key="1">
    <source>
        <dbReference type="EMBL" id="MEX3934183.1"/>
    </source>
</evidence>
<protein>
    <submittedName>
        <fullName evidence="1">Uncharacterized protein</fullName>
    </submittedName>
</protein>
<sequence length="70" mass="7853">MKRHSTNLPRDVMRDMVRGPAREPARSPKALRTREPDSTFRAFQAAPLSRLASNGNEHAHVRTAAILGYN</sequence>
<gene>
    <name evidence="1" type="ORF">AB4Y32_20670</name>
</gene>
<name>A0ACC6U3D3_9BURK</name>
<comment type="caution">
    <text evidence="1">The sequence shown here is derived from an EMBL/GenBank/DDBJ whole genome shotgun (WGS) entry which is preliminary data.</text>
</comment>